<evidence type="ECO:0000313" key="2">
    <source>
        <dbReference type="Proteomes" id="UP001159641"/>
    </source>
</evidence>
<dbReference type="EMBL" id="JAIQCJ010000492">
    <property type="protein sequence ID" value="KAJ8796289.1"/>
    <property type="molecule type" value="Genomic_DNA"/>
</dbReference>
<proteinExistence type="predicted"/>
<protein>
    <submittedName>
        <fullName evidence="1">Uncharacterized protein</fullName>
    </submittedName>
</protein>
<accession>A0AB34HY66</accession>
<evidence type="ECO:0000313" key="1">
    <source>
        <dbReference type="EMBL" id="KAJ8796289.1"/>
    </source>
</evidence>
<dbReference type="AlphaFoldDB" id="A0AB34HY66"/>
<comment type="caution">
    <text evidence="1">The sequence shown here is derived from an EMBL/GenBank/DDBJ whole genome shotgun (WGS) entry which is preliminary data.</text>
</comment>
<organism evidence="1 2">
    <name type="scientific">Eschrichtius robustus</name>
    <name type="common">California gray whale</name>
    <name type="synonym">Eschrichtius gibbosus</name>
    <dbReference type="NCBI Taxonomy" id="9764"/>
    <lineage>
        <taxon>Eukaryota</taxon>
        <taxon>Metazoa</taxon>
        <taxon>Chordata</taxon>
        <taxon>Craniata</taxon>
        <taxon>Vertebrata</taxon>
        <taxon>Euteleostomi</taxon>
        <taxon>Mammalia</taxon>
        <taxon>Eutheria</taxon>
        <taxon>Laurasiatheria</taxon>
        <taxon>Artiodactyla</taxon>
        <taxon>Whippomorpha</taxon>
        <taxon>Cetacea</taxon>
        <taxon>Mysticeti</taxon>
        <taxon>Eschrichtiidae</taxon>
        <taxon>Eschrichtius</taxon>
    </lineage>
</organism>
<sequence>MPRIDVSEDKDISHVRVQELDFCEGVSSYLSSVVVPLWNLGTVPRHVSKLYTGSQNRHERDHSGVNGLAGIIQTGTQEESIGLKEEEGCGCLAVQSLKSETAWLPQLALCGHDGPELGHYFHRFRNVTLSLSLDLMYQ</sequence>
<reference evidence="1 2" key="1">
    <citation type="submission" date="2022-11" db="EMBL/GenBank/DDBJ databases">
        <title>Whole genome sequence of Eschrichtius robustus ER-17-0199.</title>
        <authorList>
            <person name="Bruniche-Olsen A."/>
            <person name="Black A.N."/>
            <person name="Fields C.J."/>
            <person name="Walden K."/>
            <person name="Dewoody J.A."/>
        </authorList>
    </citation>
    <scope>NUCLEOTIDE SEQUENCE [LARGE SCALE GENOMIC DNA]</scope>
    <source>
        <strain evidence="1">ER-17-0199</strain>
        <tissue evidence="1">Blubber</tissue>
    </source>
</reference>
<gene>
    <name evidence="1" type="ORF">J1605_018086</name>
</gene>
<dbReference type="Proteomes" id="UP001159641">
    <property type="component" value="Unassembled WGS sequence"/>
</dbReference>
<keyword evidence="2" id="KW-1185">Reference proteome</keyword>
<name>A0AB34HY66_ESCRO</name>